<dbReference type="EMBL" id="SMKO01000047">
    <property type="protein sequence ID" value="TDD04290.1"/>
    <property type="molecule type" value="Genomic_DNA"/>
</dbReference>
<name>A0A4R4VVB6_9ACTN</name>
<dbReference type="InterPro" id="IPR005025">
    <property type="entry name" value="FMN_Rdtase-like_dom"/>
</dbReference>
<protein>
    <recommendedName>
        <fullName evidence="1">NADPH-dependent FMN reductase-like domain-containing protein</fullName>
    </recommendedName>
</protein>
<keyword evidence="3" id="KW-1185">Reference proteome</keyword>
<reference evidence="2 3" key="1">
    <citation type="submission" date="2019-03" db="EMBL/GenBank/DDBJ databases">
        <title>Draft genome sequences of novel Actinobacteria.</title>
        <authorList>
            <person name="Sahin N."/>
            <person name="Ay H."/>
            <person name="Saygin H."/>
        </authorList>
    </citation>
    <scope>NUCLEOTIDE SEQUENCE [LARGE SCALE GENOMIC DNA]</scope>
    <source>
        <strain evidence="2 3">KC310</strain>
    </source>
</reference>
<comment type="caution">
    <text evidence="2">The sequence shown here is derived from an EMBL/GenBank/DDBJ whole genome shotgun (WGS) entry which is preliminary data.</text>
</comment>
<proteinExistence type="predicted"/>
<dbReference type="Proteomes" id="UP000295258">
    <property type="component" value="Unassembled WGS sequence"/>
</dbReference>
<organism evidence="2 3">
    <name type="scientific">Nonomuraea deserti</name>
    <dbReference type="NCBI Taxonomy" id="1848322"/>
    <lineage>
        <taxon>Bacteria</taxon>
        <taxon>Bacillati</taxon>
        <taxon>Actinomycetota</taxon>
        <taxon>Actinomycetes</taxon>
        <taxon>Streptosporangiales</taxon>
        <taxon>Streptosporangiaceae</taxon>
        <taxon>Nonomuraea</taxon>
    </lineage>
</organism>
<dbReference type="AlphaFoldDB" id="A0A4R4VVB6"/>
<feature type="domain" description="NADPH-dependent FMN reductase-like" evidence="1">
    <location>
        <begin position="4"/>
        <end position="48"/>
    </location>
</feature>
<evidence type="ECO:0000259" key="1">
    <source>
        <dbReference type="Pfam" id="PF03358"/>
    </source>
</evidence>
<accession>A0A4R4VVB6</accession>
<sequence length="88" mass="9527">MIRSAPRYHGTVSGSFKNALDWFEELAGLDPPFLTDKPVGLIATAADASCAPTPRSSSVLHDRDSWAWGGRASGHGFVWPTPRWPGHP</sequence>
<dbReference type="Gene3D" id="3.40.50.360">
    <property type="match status" value="1"/>
</dbReference>
<evidence type="ECO:0000313" key="2">
    <source>
        <dbReference type="EMBL" id="TDD04290.1"/>
    </source>
</evidence>
<dbReference type="InterPro" id="IPR029039">
    <property type="entry name" value="Flavoprotein-like_sf"/>
</dbReference>
<dbReference type="SUPFAM" id="SSF52218">
    <property type="entry name" value="Flavoproteins"/>
    <property type="match status" value="1"/>
</dbReference>
<evidence type="ECO:0000313" key="3">
    <source>
        <dbReference type="Proteomes" id="UP000295258"/>
    </source>
</evidence>
<dbReference type="GO" id="GO:0016491">
    <property type="term" value="F:oxidoreductase activity"/>
    <property type="evidence" value="ECO:0007669"/>
    <property type="project" value="InterPro"/>
</dbReference>
<gene>
    <name evidence="2" type="ORF">E1292_19290</name>
</gene>
<dbReference type="Pfam" id="PF03358">
    <property type="entry name" value="FMN_red"/>
    <property type="match status" value="1"/>
</dbReference>